<evidence type="ECO:0000313" key="5">
    <source>
        <dbReference type="EMBL" id="RWS26901.1"/>
    </source>
</evidence>
<sequence>MNARVFIFVAFIGFTFTLVVECHTHGEHKGHDGKKRKPLWNYYGKAEIDLDHVLEETKHVIKLQEDKKITQQDAAFYFHRLHDFNTDGYLDGLELLHAVKHSLIYSNTSLDMSNLESLEKTVDTQLKFFDYNGDGLVEYSELMKCSFIEKKTAVYTPQLFLPLNKTRSFTVF</sequence>
<keyword evidence="6" id="KW-1185">Reference proteome</keyword>
<reference evidence="5 6" key="1">
    <citation type="journal article" date="2018" name="Gigascience">
        <title>Genomes of trombidid mites reveal novel predicted allergens and laterally-transferred genes associated with secondary metabolism.</title>
        <authorList>
            <person name="Dong X."/>
            <person name="Chaisiri K."/>
            <person name="Xia D."/>
            <person name="Armstrong S.D."/>
            <person name="Fang Y."/>
            <person name="Donnelly M.J."/>
            <person name="Kadowaki T."/>
            <person name="McGarry J.W."/>
            <person name="Darby A.C."/>
            <person name="Makepeace B.L."/>
        </authorList>
    </citation>
    <scope>NUCLEOTIDE SEQUENCE [LARGE SCALE GENOMIC DNA]</scope>
    <source>
        <strain evidence="5">UoL-UT</strain>
    </source>
</reference>
<comment type="caution">
    <text evidence="5">The sequence shown here is derived from an EMBL/GenBank/DDBJ whole genome shotgun (WGS) entry which is preliminary data.</text>
</comment>
<feature type="chain" id="PRO_5019071000" evidence="4">
    <location>
        <begin position="23"/>
        <end position="172"/>
    </location>
</feature>
<keyword evidence="3" id="KW-0106">Calcium</keyword>
<evidence type="ECO:0000313" key="6">
    <source>
        <dbReference type="Proteomes" id="UP000288716"/>
    </source>
</evidence>
<dbReference type="InterPro" id="IPR018247">
    <property type="entry name" value="EF_Hand_1_Ca_BS"/>
</dbReference>
<dbReference type="PROSITE" id="PS00018">
    <property type="entry name" value="EF_HAND_1"/>
    <property type="match status" value="2"/>
</dbReference>
<dbReference type="Gene3D" id="1.10.238.10">
    <property type="entry name" value="EF-hand"/>
    <property type="match status" value="1"/>
</dbReference>
<proteinExistence type="predicted"/>
<dbReference type="VEuPathDB" id="VectorBase:LDEU005139"/>
<name>A0A443SH93_9ACAR</name>
<dbReference type="STRING" id="299467.A0A443SH93"/>
<feature type="signal peptide" evidence="4">
    <location>
        <begin position="1"/>
        <end position="22"/>
    </location>
</feature>
<protein>
    <submittedName>
        <fullName evidence="5">Multiple coagulation factor deficiency protein 2-like protein</fullName>
    </submittedName>
</protein>
<organism evidence="5 6">
    <name type="scientific">Leptotrombidium deliense</name>
    <dbReference type="NCBI Taxonomy" id="299467"/>
    <lineage>
        <taxon>Eukaryota</taxon>
        <taxon>Metazoa</taxon>
        <taxon>Ecdysozoa</taxon>
        <taxon>Arthropoda</taxon>
        <taxon>Chelicerata</taxon>
        <taxon>Arachnida</taxon>
        <taxon>Acari</taxon>
        <taxon>Acariformes</taxon>
        <taxon>Trombidiformes</taxon>
        <taxon>Prostigmata</taxon>
        <taxon>Anystina</taxon>
        <taxon>Parasitengona</taxon>
        <taxon>Trombiculoidea</taxon>
        <taxon>Trombiculidae</taxon>
        <taxon>Leptotrombidium</taxon>
    </lineage>
</organism>
<keyword evidence="2" id="KW-0677">Repeat</keyword>
<dbReference type="PANTHER" id="PTHR23104:SF1">
    <property type="entry name" value="EF-HAND DOMAIN-CONTAINING PROTEIN"/>
    <property type="match status" value="1"/>
</dbReference>
<dbReference type="OrthoDB" id="289247at2759"/>
<evidence type="ECO:0000256" key="3">
    <source>
        <dbReference type="ARBA" id="ARBA00022837"/>
    </source>
</evidence>
<evidence type="ECO:0000256" key="1">
    <source>
        <dbReference type="ARBA" id="ARBA00022729"/>
    </source>
</evidence>
<dbReference type="SUPFAM" id="SSF47473">
    <property type="entry name" value="EF-hand"/>
    <property type="match status" value="1"/>
</dbReference>
<dbReference type="InterPro" id="IPR011992">
    <property type="entry name" value="EF-hand-dom_pair"/>
</dbReference>
<evidence type="ECO:0000256" key="4">
    <source>
        <dbReference type="SAM" id="SignalP"/>
    </source>
</evidence>
<dbReference type="Proteomes" id="UP000288716">
    <property type="component" value="Unassembled WGS sequence"/>
</dbReference>
<dbReference type="AlphaFoldDB" id="A0A443SH93"/>
<dbReference type="InterPro" id="IPR052110">
    <property type="entry name" value="MCFD2-like"/>
</dbReference>
<dbReference type="EMBL" id="NCKV01002395">
    <property type="protein sequence ID" value="RWS26901.1"/>
    <property type="molecule type" value="Genomic_DNA"/>
</dbReference>
<gene>
    <name evidence="5" type="ORF">B4U80_02050</name>
</gene>
<dbReference type="PANTHER" id="PTHR23104">
    <property type="entry name" value="MULTIPLE COAGULATION FACTOR DEFICIENCY PROTEIN 2 NEURAL STEM CELL DERIVED NEURONAL SURVIVAL PROTEIN"/>
    <property type="match status" value="1"/>
</dbReference>
<accession>A0A443SH93</accession>
<keyword evidence="1 4" id="KW-0732">Signal</keyword>
<evidence type="ECO:0000256" key="2">
    <source>
        <dbReference type="ARBA" id="ARBA00022737"/>
    </source>
</evidence>